<name>A0A2R3UA31_9CAUD</name>
<protein>
    <submittedName>
        <fullName evidence="1">Primase/helicase</fullName>
    </submittedName>
</protein>
<dbReference type="EMBL" id="MG983840">
    <property type="protein sequence ID" value="AVQ10070.1"/>
    <property type="molecule type" value="Genomic_DNA"/>
</dbReference>
<keyword evidence="1" id="KW-0378">Hydrolase</keyword>
<keyword evidence="1" id="KW-0547">Nucleotide-binding</keyword>
<reference evidence="1 2" key="1">
    <citation type="submission" date="2018-02" db="EMBL/GenBank/DDBJ databases">
        <title>Isolation, characterization and genome analysis of lytic bacteriophages against Escherichia coli.</title>
        <authorList>
            <person name="Ramesh N."/>
            <person name="Prasanth M."/>
            <person name="Tamhankar A.J."/>
            <person name="Lundborg C.S."/>
        </authorList>
    </citation>
    <scope>NUCLEOTIDE SEQUENCE [LARGE SCALE GENOMIC DNA]</scope>
</reference>
<sequence length="86" mass="9746">MRWCQCIIGFERDKQADGLAKNLSVIRLLKERNYGQTGVCYTKYISETGRLVEREDFEVDEDNPFVLTNGEDAASLVNQADGASPW</sequence>
<dbReference type="GO" id="GO:0004386">
    <property type="term" value="F:helicase activity"/>
    <property type="evidence" value="ECO:0007669"/>
    <property type="project" value="UniProtKB-KW"/>
</dbReference>
<keyword evidence="1" id="KW-0347">Helicase</keyword>
<gene>
    <name evidence="1" type="ORF">PSH1131_065</name>
</gene>
<keyword evidence="2" id="KW-1185">Reference proteome</keyword>
<dbReference type="Proteomes" id="UP000244507">
    <property type="component" value="Segment"/>
</dbReference>
<keyword evidence="1" id="KW-0067">ATP-binding</keyword>
<evidence type="ECO:0000313" key="2">
    <source>
        <dbReference type="Proteomes" id="UP000244507"/>
    </source>
</evidence>
<proteinExistence type="predicted"/>
<evidence type="ECO:0000313" key="1">
    <source>
        <dbReference type="EMBL" id="AVQ10070.1"/>
    </source>
</evidence>
<accession>A0A2R3UA31</accession>
<organism evidence="1 2">
    <name type="scientific">Escherichia phage myPSH1131</name>
    <dbReference type="NCBI Taxonomy" id="2108117"/>
    <lineage>
        <taxon>Viruses</taxon>
        <taxon>Duplodnaviria</taxon>
        <taxon>Heunggongvirae</taxon>
        <taxon>Uroviricota</taxon>
        <taxon>Caudoviricetes</taxon>
        <taxon>Mktvariviridae</taxon>
        <taxon>Gordonclarkvirinae</taxon>
        <taxon>Kuravirus</taxon>
        <taxon>Kuravirus myPSH1131</taxon>
    </lineage>
</organism>